<name>A0A0S4IQ39_BODSA</name>
<sequence>MESPIDQRIWKWMFHGTAAFFTLRVALSLYNQRRESLSTLSDVFKELKQCKTADEQIPVLQAIYQELQDEARQRKGSARLSAYANASTLVKLLKLTPDGSNAATVEVAIKVVVRVFGGDADGRTKLHNVNGFRMLMSVLSESHRLGLRRLMEASAAALCAVTEVDDNELHLPTDVPPGTEGAYSLTKFPSTVKMLRILDPNGPIVFLNALTGIFSNLAALRSGANAIGPGTDGVKGVEYFLRLLEHGNQGIVEHAAVTIRYLTRAGFGQDVVCSETNVARIAGVFDVNRDPKITSAVLTIILIMIDGDHRKEFLQIVEKSDILPTLFQVWCRAQEKMVRDRAEFLIHLLDRTEVTLTIRRLLEANRTNIMERKQKDEEARRKQMQQMKQQQMMQQMMMQEMGMGGMGGMDMMGE</sequence>
<organism evidence="1 2">
    <name type="scientific">Bodo saltans</name>
    <name type="common">Flagellated protozoan</name>
    <dbReference type="NCBI Taxonomy" id="75058"/>
    <lineage>
        <taxon>Eukaryota</taxon>
        <taxon>Discoba</taxon>
        <taxon>Euglenozoa</taxon>
        <taxon>Kinetoplastea</taxon>
        <taxon>Metakinetoplastina</taxon>
        <taxon>Eubodonida</taxon>
        <taxon>Bodonidae</taxon>
        <taxon>Bodo</taxon>
    </lineage>
</organism>
<protein>
    <submittedName>
        <fullName evidence="1">Uncharacterized protein</fullName>
    </submittedName>
</protein>
<dbReference type="SUPFAM" id="SSF48371">
    <property type="entry name" value="ARM repeat"/>
    <property type="match status" value="1"/>
</dbReference>
<evidence type="ECO:0000313" key="1">
    <source>
        <dbReference type="EMBL" id="CUF12565.1"/>
    </source>
</evidence>
<gene>
    <name evidence="1" type="ORF">BSAL_59350</name>
</gene>
<reference evidence="2" key="1">
    <citation type="submission" date="2015-09" db="EMBL/GenBank/DDBJ databases">
        <authorList>
            <consortium name="Pathogen Informatics"/>
        </authorList>
    </citation>
    <scope>NUCLEOTIDE SEQUENCE [LARGE SCALE GENOMIC DNA]</scope>
    <source>
        <strain evidence="2">Lake Konstanz</strain>
    </source>
</reference>
<dbReference type="Proteomes" id="UP000051952">
    <property type="component" value="Unassembled WGS sequence"/>
</dbReference>
<dbReference type="EMBL" id="CYKH01000243">
    <property type="protein sequence ID" value="CUF12565.1"/>
    <property type="molecule type" value="Genomic_DNA"/>
</dbReference>
<keyword evidence="2" id="KW-1185">Reference proteome</keyword>
<proteinExistence type="predicted"/>
<dbReference type="OMA" id="IFANICT"/>
<dbReference type="OrthoDB" id="276864at2759"/>
<evidence type="ECO:0000313" key="2">
    <source>
        <dbReference type="Proteomes" id="UP000051952"/>
    </source>
</evidence>
<dbReference type="InterPro" id="IPR016024">
    <property type="entry name" value="ARM-type_fold"/>
</dbReference>
<accession>A0A0S4IQ39</accession>
<dbReference type="AlphaFoldDB" id="A0A0S4IQ39"/>
<dbReference type="Gene3D" id="1.25.10.10">
    <property type="entry name" value="Leucine-rich Repeat Variant"/>
    <property type="match status" value="1"/>
</dbReference>
<dbReference type="VEuPathDB" id="TriTrypDB:BSAL_59350"/>
<dbReference type="InterPro" id="IPR011989">
    <property type="entry name" value="ARM-like"/>
</dbReference>